<reference evidence="1 2" key="1">
    <citation type="submission" date="2019-04" db="EMBL/GenBank/DDBJ databases">
        <title>Natronomonas sp. F20-122 a newhaloarchaeon isolated from a saline saltern of Isla Bacuta, Huelva, Spain.</title>
        <authorList>
            <person name="Duran-Viseras A."/>
            <person name="Sanchez-Porro C."/>
            <person name="Ventosa A."/>
        </authorList>
    </citation>
    <scope>NUCLEOTIDE SEQUENCE [LARGE SCALE GENOMIC DNA]</scope>
    <source>
        <strain evidence="1 2">F20-122</strain>
    </source>
</reference>
<name>A0A4U5JCE9_9EURY</name>
<comment type="caution">
    <text evidence="1">The sequence shown here is derived from an EMBL/GenBank/DDBJ whole genome shotgun (WGS) entry which is preliminary data.</text>
</comment>
<organism evidence="1 2">
    <name type="scientific">Natronomonas salsuginis</name>
    <dbReference type="NCBI Taxonomy" id="2217661"/>
    <lineage>
        <taxon>Archaea</taxon>
        <taxon>Methanobacteriati</taxon>
        <taxon>Methanobacteriota</taxon>
        <taxon>Stenosarchaea group</taxon>
        <taxon>Halobacteria</taxon>
        <taxon>Halobacteriales</taxon>
        <taxon>Natronomonadaceae</taxon>
        <taxon>Natronomonas</taxon>
    </lineage>
</organism>
<keyword evidence="2" id="KW-1185">Reference proteome</keyword>
<evidence type="ECO:0000313" key="2">
    <source>
        <dbReference type="Proteomes" id="UP000308037"/>
    </source>
</evidence>
<evidence type="ECO:0000313" key="1">
    <source>
        <dbReference type="EMBL" id="TKR25528.1"/>
    </source>
</evidence>
<dbReference type="OrthoDB" id="350937at2157"/>
<gene>
    <name evidence="1" type="ORF">DM868_08885</name>
</gene>
<dbReference type="AlphaFoldDB" id="A0A4U5JCE9"/>
<proteinExistence type="predicted"/>
<dbReference type="RefSeq" id="WP_137276528.1">
    <property type="nucleotide sequence ID" value="NZ_QKNX01000003.1"/>
</dbReference>
<dbReference type="EMBL" id="QKNX01000003">
    <property type="protein sequence ID" value="TKR25528.1"/>
    <property type="molecule type" value="Genomic_DNA"/>
</dbReference>
<dbReference type="Proteomes" id="UP000308037">
    <property type="component" value="Unassembled WGS sequence"/>
</dbReference>
<accession>A0A4U5JCE9</accession>
<sequence length="69" mass="7816">MDEDDTYERDGTTYVTLAPRILNLEEVTDRLEELERGIMDAVDDTSGDDELMRIDEVLALLDVDIDAPV</sequence>
<protein>
    <submittedName>
        <fullName evidence="1">Uncharacterized protein</fullName>
    </submittedName>
</protein>